<evidence type="ECO:0000313" key="3">
    <source>
        <dbReference type="Proteomes" id="UP000254925"/>
    </source>
</evidence>
<accession>A0A370HN29</accession>
<keyword evidence="3" id="KW-1185">Reference proteome</keyword>
<evidence type="ECO:0000256" key="1">
    <source>
        <dbReference type="SAM" id="MobiDB-lite"/>
    </source>
</evidence>
<feature type="region of interest" description="Disordered" evidence="1">
    <location>
        <begin position="1"/>
        <end position="34"/>
    </location>
</feature>
<reference evidence="2 3" key="1">
    <citation type="submission" date="2018-07" db="EMBL/GenBank/DDBJ databases">
        <title>Genomic Encyclopedia of Type Strains, Phase IV (KMG-IV): sequencing the most valuable type-strain genomes for metagenomic binning, comparative biology and taxonomic classification.</title>
        <authorList>
            <person name="Goeker M."/>
        </authorList>
    </citation>
    <scope>NUCLEOTIDE SEQUENCE [LARGE SCALE GENOMIC DNA]</scope>
    <source>
        <strain evidence="2 3">DSM 14364</strain>
    </source>
</reference>
<name>A0A370HN29_9HYPH</name>
<protein>
    <submittedName>
        <fullName evidence="2">Uncharacterized protein</fullName>
    </submittedName>
</protein>
<proteinExistence type="predicted"/>
<dbReference type="EMBL" id="QQBB01000006">
    <property type="protein sequence ID" value="RDI57919.1"/>
    <property type="molecule type" value="Genomic_DNA"/>
</dbReference>
<sequence>MTASDQAAASVAEQGKAASDVRVSRRDQARSTALRDRCAMTHHARSNGLFLALYAHSLPIVHHRPAGADML</sequence>
<evidence type="ECO:0000313" key="2">
    <source>
        <dbReference type="EMBL" id="RDI57919.1"/>
    </source>
</evidence>
<gene>
    <name evidence="2" type="ORF">DES45_106233</name>
</gene>
<comment type="caution">
    <text evidence="2">The sequence shown here is derived from an EMBL/GenBank/DDBJ whole genome shotgun (WGS) entry which is preliminary data.</text>
</comment>
<feature type="compositionally biased region" description="Basic and acidic residues" evidence="1">
    <location>
        <begin position="22"/>
        <end position="34"/>
    </location>
</feature>
<dbReference type="AlphaFoldDB" id="A0A370HN29"/>
<organism evidence="2 3">
    <name type="scientific">Microvirga subterranea</name>
    <dbReference type="NCBI Taxonomy" id="186651"/>
    <lineage>
        <taxon>Bacteria</taxon>
        <taxon>Pseudomonadati</taxon>
        <taxon>Pseudomonadota</taxon>
        <taxon>Alphaproteobacteria</taxon>
        <taxon>Hyphomicrobiales</taxon>
        <taxon>Methylobacteriaceae</taxon>
        <taxon>Microvirga</taxon>
    </lineage>
</organism>
<dbReference type="Proteomes" id="UP000254925">
    <property type="component" value="Unassembled WGS sequence"/>
</dbReference>